<dbReference type="PANTHER" id="PTHR20923">
    <property type="entry name" value="BAT4 PROTEIN-RELATED"/>
    <property type="match status" value="1"/>
</dbReference>
<keyword evidence="5" id="KW-1185">Reference proteome</keyword>
<dbReference type="PROSITE" id="PS50088">
    <property type="entry name" value="ANK_REPEAT"/>
    <property type="match status" value="1"/>
</dbReference>
<evidence type="ECO:0000313" key="4">
    <source>
        <dbReference type="EMBL" id="CAH2093177.1"/>
    </source>
</evidence>
<dbReference type="InterPro" id="IPR002110">
    <property type="entry name" value="Ankyrin_rpt"/>
</dbReference>
<evidence type="ECO:0000259" key="3">
    <source>
        <dbReference type="PROSITE" id="PS50174"/>
    </source>
</evidence>
<comment type="caution">
    <text evidence="4">The sequence shown here is derived from an EMBL/GenBank/DDBJ whole genome shotgun (WGS) entry which is preliminary data.</text>
</comment>
<sequence>MFHKEYSNFVRPTTSESSTSQFVTTALNGETARKLYLEEISNISNPQSPYNNDIKKSVCKEIERKKTVVETDISNLQLFQFVQDNEVDKLRQALNIRPDKIKILDEFGWSLLMIACQANAVEVVKELLKRGIDTTVRDKAGNSARSLVIKNRNFVLADILLRQSSSSNLMVNVENNKKLKNKQLKEKYVCEICDNKLFENKQEHLSSTVHNINASKDRKIPTNYVIPESNKGYQIMVKVGWDKETGLGPDGAGKKYPIKAVQKNDKKGLGHKHKKDYSSTTESSKEIINKKSLHKQYDRNRRIEINFRREFY</sequence>
<dbReference type="SUPFAM" id="SSF48403">
    <property type="entry name" value="Ankyrin repeat"/>
    <property type="match status" value="1"/>
</dbReference>
<feature type="domain" description="G-patch" evidence="3">
    <location>
        <begin position="228"/>
        <end position="274"/>
    </location>
</feature>
<dbReference type="InterPro" id="IPR036770">
    <property type="entry name" value="Ankyrin_rpt-contain_sf"/>
</dbReference>
<dbReference type="PANTHER" id="PTHR20923:SF1">
    <property type="entry name" value="G PATCH DOMAIN AND ANKYRIN REPEAT-CONTAINING PROTEIN 1"/>
    <property type="match status" value="1"/>
</dbReference>
<dbReference type="Pfam" id="PF01585">
    <property type="entry name" value="G-patch"/>
    <property type="match status" value="1"/>
</dbReference>
<dbReference type="PROSITE" id="PS50174">
    <property type="entry name" value="G_PATCH"/>
    <property type="match status" value="1"/>
</dbReference>
<dbReference type="SMART" id="SM00248">
    <property type="entry name" value="ANK"/>
    <property type="match status" value="2"/>
</dbReference>
<name>A0AAU9U338_EUPED</name>
<dbReference type="GO" id="GO:0003676">
    <property type="term" value="F:nucleic acid binding"/>
    <property type="evidence" value="ECO:0007669"/>
    <property type="project" value="InterPro"/>
</dbReference>
<feature type="region of interest" description="Disordered" evidence="2">
    <location>
        <begin position="261"/>
        <end position="284"/>
    </location>
</feature>
<evidence type="ECO:0000256" key="1">
    <source>
        <dbReference type="PROSITE-ProRule" id="PRU00023"/>
    </source>
</evidence>
<evidence type="ECO:0000256" key="2">
    <source>
        <dbReference type="SAM" id="MobiDB-lite"/>
    </source>
</evidence>
<dbReference type="PROSITE" id="PS50297">
    <property type="entry name" value="ANK_REP_REGION"/>
    <property type="match status" value="1"/>
</dbReference>
<protein>
    <recommendedName>
        <fullName evidence="3">G-patch domain-containing protein</fullName>
    </recommendedName>
</protein>
<keyword evidence="1" id="KW-0040">ANK repeat</keyword>
<dbReference type="AlphaFoldDB" id="A0AAU9U338"/>
<organism evidence="4 5">
    <name type="scientific">Euphydryas editha</name>
    <name type="common">Edith's checkerspot</name>
    <dbReference type="NCBI Taxonomy" id="104508"/>
    <lineage>
        <taxon>Eukaryota</taxon>
        <taxon>Metazoa</taxon>
        <taxon>Ecdysozoa</taxon>
        <taxon>Arthropoda</taxon>
        <taxon>Hexapoda</taxon>
        <taxon>Insecta</taxon>
        <taxon>Pterygota</taxon>
        <taxon>Neoptera</taxon>
        <taxon>Endopterygota</taxon>
        <taxon>Lepidoptera</taxon>
        <taxon>Glossata</taxon>
        <taxon>Ditrysia</taxon>
        <taxon>Papilionoidea</taxon>
        <taxon>Nymphalidae</taxon>
        <taxon>Nymphalinae</taxon>
        <taxon>Euphydryas</taxon>
    </lineage>
</organism>
<feature type="repeat" description="ANK" evidence="1">
    <location>
        <begin position="107"/>
        <end position="139"/>
    </location>
</feature>
<dbReference type="InterPro" id="IPR039146">
    <property type="entry name" value="GPANK1"/>
</dbReference>
<dbReference type="SMART" id="SM00443">
    <property type="entry name" value="G_patch"/>
    <property type="match status" value="1"/>
</dbReference>
<accession>A0AAU9U338</accession>
<dbReference type="Gene3D" id="1.25.40.20">
    <property type="entry name" value="Ankyrin repeat-containing domain"/>
    <property type="match status" value="1"/>
</dbReference>
<gene>
    <name evidence="4" type="ORF">EEDITHA_LOCUS8870</name>
</gene>
<evidence type="ECO:0000313" key="5">
    <source>
        <dbReference type="Proteomes" id="UP001153954"/>
    </source>
</evidence>
<dbReference type="Pfam" id="PF12796">
    <property type="entry name" value="Ank_2"/>
    <property type="match status" value="1"/>
</dbReference>
<proteinExistence type="predicted"/>
<reference evidence="4" key="1">
    <citation type="submission" date="2022-03" db="EMBL/GenBank/DDBJ databases">
        <authorList>
            <person name="Tunstrom K."/>
        </authorList>
    </citation>
    <scope>NUCLEOTIDE SEQUENCE</scope>
</reference>
<dbReference type="Proteomes" id="UP001153954">
    <property type="component" value="Unassembled WGS sequence"/>
</dbReference>
<dbReference type="InterPro" id="IPR000467">
    <property type="entry name" value="G_patch_dom"/>
</dbReference>
<dbReference type="EMBL" id="CAKOGL010000012">
    <property type="protein sequence ID" value="CAH2093177.1"/>
    <property type="molecule type" value="Genomic_DNA"/>
</dbReference>